<dbReference type="InParanoid" id="D3BV30"/>
<dbReference type="GO" id="GO:0010890">
    <property type="term" value="P:positive regulation of triglyceride storage"/>
    <property type="evidence" value="ECO:0007669"/>
    <property type="project" value="TreeGrafter"/>
</dbReference>
<comment type="caution">
    <text evidence="2">The sequence shown here is derived from an EMBL/GenBank/DDBJ whole genome shotgun (WGS) entry which is preliminary data.</text>
</comment>
<accession>D3BV30</accession>
<dbReference type="PANTHER" id="PTHR14024:SF49">
    <property type="entry name" value="LIPID STORAGE DROPLETS SURFACE-BINDING PROTEIN 1"/>
    <property type="match status" value="1"/>
</dbReference>
<evidence type="ECO:0008006" key="4">
    <source>
        <dbReference type="Google" id="ProtNLM"/>
    </source>
</evidence>
<feature type="region of interest" description="Disordered" evidence="1">
    <location>
        <begin position="1"/>
        <end position="20"/>
    </location>
</feature>
<evidence type="ECO:0000256" key="1">
    <source>
        <dbReference type="SAM" id="MobiDB-lite"/>
    </source>
</evidence>
<feature type="compositionally biased region" description="Polar residues" evidence="1">
    <location>
        <begin position="1"/>
        <end position="19"/>
    </location>
</feature>
<organism evidence="2 3">
    <name type="scientific">Heterostelium pallidum (strain ATCC 26659 / Pp 5 / PN500)</name>
    <name type="common">Cellular slime mold</name>
    <name type="synonym">Polysphondylium pallidum</name>
    <dbReference type="NCBI Taxonomy" id="670386"/>
    <lineage>
        <taxon>Eukaryota</taxon>
        <taxon>Amoebozoa</taxon>
        <taxon>Evosea</taxon>
        <taxon>Eumycetozoa</taxon>
        <taxon>Dictyostelia</taxon>
        <taxon>Acytosteliales</taxon>
        <taxon>Acytosteliaceae</taxon>
        <taxon>Heterostelium</taxon>
    </lineage>
</organism>
<sequence>MSSTEEPQQQSGDQPTTVNSSEKYKLLEKYKTLSRLYDYSLVSTTVNSSFDLYNYAKSYSLLRMPMELSEATVSLVSKPILDVCDPLISRADDYTADKIDKLESTAVRTKELVISTVTPYKESAINTLTKTVSKVDSTLETFIEFGEEKISGTPLQELIAKSATQIESIADNVVDTILPPASDEPTSDPSEMYNLEKRFPVIYKIRTRVNTESVKGIPSNTYQGITKYTTVKPISYLVDKIHAAADKISSMNLSDVKDEVSKKTIDQIYQYLDTTAASVGNFSLWVHRFDPNEILISITELTNMIKESKNQILNMDDQKQKVQKFKDDCAKILSKTGQILQQQIDSGKAKVEEWKKSDLTIVKTTIVMVEQAVHNILLVIPNILLYPAELIEYANNSYKENTNNSSSSTPNNESTNSTPNNESSPTQES</sequence>
<reference evidence="2 3" key="1">
    <citation type="journal article" date="2011" name="Genome Res.">
        <title>Phylogeny-wide analysis of social amoeba genomes highlights ancient origins for complex intercellular communication.</title>
        <authorList>
            <person name="Heidel A.J."/>
            <person name="Lawal H.M."/>
            <person name="Felder M."/>
            <person name="Schilde C."/>
            <person name="Helps N.R."/>
            <person name="Tunggal B."/>
            <person name="Rivero F."/>
            <person name="John U."/>
            <person name="Schleicher M."/>
            <person name="Eichinger L."/>
            <person name="Platzer M."/>
            <person name="Noegel A.A."/>
            <person name="Schaap P."/>
            <person name="Gloeckner G."/>
        </authorList>
    </citation>
    <scope>NUCLEOTIDE SEQUENCE [LARGE SCALE GENOMIC DNA]</scope>
    <source>
        <strain evidence="3">ATCC 26659 / Pp 5 / PN500</strain>
    </source>
</reference>
<dbReference type="FunCoup" id="D3BV30">
    <property type="interactions" value="549"/>
</dbReference>
<name>D3BV30_HETP5</name>
<dbReference type="RefSeq" id="XP_020427102.1">
    <property type="nucleotide sequence ID" value="XM_020582748.1"/>
</dbReference>
<dbReference type="Proteomes" id="UP000001396">
    <property type="component" value="Unassembled WGS sequence"/>
</dbReference>
<evidence type="ECO:0000313" key="3">
    <source>
        <dbReference type="Proteomes" id="UP000001396"/>
    </source>
</evidence>
<dbReference type="EMBL" id="ADBJ01000060">
    <property type="protein sequence ID" value="EFA74968.1"/>
    <property type="molecule type" value="Genomic_DNA"/>
</dbReference>
<dbReference type="GO" id="GO:0005811">
    <property type="term" value="C:lipid droplet"/>
    <property type="evidence" value="ECO:0007669"/>
    <property type="project" value="TreeGrafter"/>
</dbReference>
<proteinExistence type="predicted"/>
<dbReference type="OMA" id="NDCARIM"/>
<gene>
    <name evidence="2" type="ORF">PPL_12002</name>
</gene>
<feature type="region of interest" description="Disordered" evidence="1">
    <location>
        <begin position="400"/>
        <end position="429"/>
    </location>
</feature>
<dbReference type="GeneID" id="31367470"/>
<dbReference type="AlphaFoldDB" id="D3BV30"/>
<evidence type="ECO:0000313" key="2">
    <source>
        <dbReference type="EMBL" id="EFA74968.1"/>
    </source>
</evidence>
<dbReference type="GO" id="GO:0019915">
    <property type="term" value="P:lipid storage"/>
    <property type="evidence" value="ECO:0007669"/>
    <property type="project" value="TreeGrafter"/>
</dbReference>
<keyword evidence="3" id="KW-1185">Reference proteome</keyword>
<dbReference type="PANTHER" id="PTHR14024">
    <property type="entry name" value="PERILIPIN"/>
    <property type="match status" value="1"/>
</dbReference>
<protein>
    <recommendedName>
        <fullName evidence="4">Perilipin</fullName>
    </recommendedName>
</protein>
<dbReference type="GO" id="GO:0005829">
    <property type="term" value="C:cytosol"/>
    <property type="evidence" value="ECO:0007669"/>
    <property type="project" value="TreeGrafter"/>
</dbReference>